<dbReference type="Pfam" id="PF22422">
    <property type="entry name" value="MGH1-like_GH"/>
    <property type="match status" value="1"/>
</dbReference>
<dbReference type="InterPro" id="IPR012341">
    <property type="entry name" value="6hp_glycosidase-like_sf"/>
</dbReference>
<sequence length="666" mass="70972">MPLETLVDGYSFFVGTDATTLGPEGGLYHRDTRHLSSLAVDVVGATVTPIGETLDAANARTVTLATAGPSVNEMHDQNVPKHTELVVERRQSVHEGAGYAETVALSNHSASPTSLTVRVRFAVDFADLFEVRGFGSDVDRTVRTSVGDRSVTFRYDFETADGERVSRTSLVSFAAIPDDLSSTTATFSLRVGPQETAELPFAVRVGESGESAEASGASLPTRTPPVSIPAVETGDPQYDAVFERAAADLTALTTETPQGPVPLAGTPWFVTPFGRDALLTAHQTVGVAPELVEGTLRYFAAHRGRDDVASTGEQPGKLFHEIRHGELAARNRVPHTPYFGTVDATPLWVTLLAEACRWRGDDSLATELADALADALAWILRTSDDTTDDPFLYYGDDGVLDHNAWKDTADSVRFADGTVADRPLALAEVQGYAASALDEGATLLERLAAAEGVETETEHPLSTYRDRAAAIERAFDEEFWLPERSFYGLAKQGDGRIVDAVTSNVGHCLWTGTIPESRADSVASTFADGPLSSGWGVRTMSPDDAGYSPVSYHAGGVWPHDTSLVALGLSRYGYGDAAERLATDVLDATAHLAHDRLPELYCGFGDDRAPVEYPAACTPQAWAAGAPFAFLRASFDVSADGDGVSAGRTPARFAPRAVDVFGAVRS</sequence>
<evidence type="ECO:0000313" key="4">
    <source>
        <dbReference type="Proteomes" id="UP000243250"/>
    </source>
</evidence>
<evidence type="ECO:0000259" key="1">
    <source>
        <dbReference type="Pfam" id="PF14742"/>
    </source>
</evidence>
<dbReference type="STRING" id="555875.SAMN04488124_2912"/>
<dbReference type="EMBL" id="FOYS01000005">
    <property type="protein sequence ID" value="SFR63515.1"/>
    <property type="molecule type" value="Genomic_DNA"/>
</dbReference>
<dbReference type="Gene3D" id="1.50.10.10">
    <property type="match status" value="1"/>
</dbReference>
<dbReference type="InterPro" id="IPR032856">
    <property type="entry name" value="GDE_N_bis"/>
</dbReference>
<dbReference type="Pfam" id="PF14742">
    <property type="entry name" value="GDE_N_bis"/>
    <property type="match status" value="1"/>
</dbReference>
<reference evidence="4" key="1">
    <citation type="submission" date="2016-10" db="EMBL/GenBank/DDBJ databases">
        <authorList>
            <person name="Varghese N."/>
            <person name="Submissions S."/>
        </authorList>
    </citation>
    <scope>NUCLEOTIDE SEQUENCE [LARGE SCALE GENOMIC DNA]</scope>
    <source>
        <strain evidence="4">CGMCC 1.8711</strain>
    </source>
</reference>
<dbReference type="InterPro" id="IPR008928">
    <property type="entry name" value="6-hairpin_glycosidase_sf"/>
</dbReference>
<dbReference type="Proteomes" id="UP000243250">
    <property type="component" value="Unassembled WGS sequence"/>
</dbReference>
<proteinExistence type="predicted"/>
<feature type="domain" description="Putative glycogen debranching enzyme N-terminal" evidence="1">
    <location>
        <begin position="8"/>
        <end position="199"/>
    </location>
</feature>
<keyword evidence="4" id="KW-1185">Reference proteome</keyword>
<gene>
    <name evidence="3" type="ORF">SAMN04488124_2912</name>
</gene>
<evidence type="ECO:0000313" key="3">
    <source>
        <dbReference type="EMBL" id="SFR63515.1"/>
    </source>
</evidence>
<feature type="domain" description="Mannosylglycerate hydrolase MGH1-like glycoside hydrolase" evidence="2">
    <location>
        <begin position="356"/>
        <end position="599"/>
    </location>
</feature>
<name>A0A1I6I9R9_9EURY</name>
<evidence type="ECO:0000259" key="2">
    <source>
        <dbReference type="Pfam" id="PF22422"/>
    </source>
</evidence>
<dbReference type="SUPFAM" id="SSF48208">
    <property type="entry name" value="Six-hairpin glycosidases"/>
    <property type="match status" value="1"/>
</dbReference>
<accession>A0A1I6I9R9</accession>
<dbReference type="GO" id="GO:0005975">
    <property type="term" value="P:carbohydrate metabolic process"/>
    <property type="evidence" value="ECO:0007669"/>
    <property type="project" value="InterPro"/>
</dbReference>
<dbReference type="AlphaFoldDB" id="A0A1I6I9R9"/>
<dbReference type="InterPro" id="IPR054491">
    <property type="entry name" value="MGH1-like_GH"/>
</dbReference>
<organism evidence="3 4">
    <name type="scientific">Halogeometricum limi</name>
    <dbReference type="NCBI Taxonomy" id="555875"/>
    <lineage>
        <taxon>Archaea</taxon>
        <taxon>Methanobacteriati</taxon>
        <taxon>Methanobacteriota</taxon>
        <taxon>Stenosarchaea group</taxon>
        <taxon>Halobacteria</taxon>
        <taxon>Halobacteriales</taxon>
        <taxon>Haloferacaceae</taxon>
        <taxon>Halogeometricum</taxon>
    </lineage>
</organism>
<protein>
    <submittedName>
        <fullName evidence="3">Glycogen debranching enzyme (Alpha-1,6-glucosidase)</fullName>
    </submittedName>
</protein>